<reference evidence="1 2" key="1">
    <citation type="journal article" date="2015" name="Nature">
        <title>rRNA introns, odd ribosomes, and small enigmatic genomes across a large radiation of phyla.</title>
        <authorList>
            <person name="Brown C.T."/>
            <person name="Hug L.A."/>
            <person name="Thomas B.C."/>
            <person name="Sharon I."/>
            <person name="Castelle C.J."/>
            <person name="Singh A."/>
            <person name="Wilkins M.J."/>
            <person name="Williams K.H."/>
            <person name="Banfield J.F."/>
        </authorList>
    </citation>
    <scope>NUCLEOTIDE SEQUENCE [LARGE SCALE GENOMIC DNA]</scope>
</reference>
<comment type="caution">
    <text evidence="1">The sequence shown here is derived from an EMBL/GenBank/DDBJ whole genome shotgun (WGS) entry which is preliminary data.</text>
</comment>
<dbReference type="EMBL" id="LCCF01000002">
    <property type="protein sequence ID" value="KKS25510.1"/>
    <property type="molecule type" value="Genomic_DNA"/>
</dbReference>
<gene>
    <name evidence="1" type="ORF">UU85_C0002G0004</name>
</gene>
<dbReference type="Proteomes" id="UP000034256">
    <property type="component" value="Unassembled WGS sequence"/>
</dbReference>
<protein>
    <submittedName>
        <fullName evidence="1">Uncharacterized protein</fullName>
    </submittedName>
</protein>
<dbReference type="AlphaFoldDB" id="A0A0G0XKS0"/>
<sequence length="81" mass="9311">MLILAVVAVWSVFLYNQLVDFRHEIASYEKSASETEVKNAELKNELFQIVNPKNLESLMNDGALVLEKNPTYIKEQQLVKN</sequence>
<proteinExistence type="predicted"/>
<name>A0A0G0XKS0_9BACT</name>
<organism evidence="1 2">
    <name type="scientific">Candidatus Wolfebacteria bacterium GW2011_GWA2_42_10</name>
    <dbReference type="NCBI Taxonomy" id="1619004"/>
    <lineage>
        <taxon>Bacteria</taxon>
        <taxon>Candidatus Wolfeibacteriota</taxon>
    </lineage>
</organism>
<accession>A0A0G0XKS0</accession>
<evidence type="ECO:0000313" key="2">
    <source>
        <dbReference type="Proteomes" id="UP000034256"/>
    </source>
</evidence>
<evidence type="ECO:0000313" key="1">
    <source>
        <dbReference type="EMBL" id="KKS25510.1"/>
    </source>
</evidence>